<name>A0ABY6HUK2_9ARCH</name>
<keyword evidence="3" id="KW-1185">Reference proteome</keyword>
<feature type="transmembrane region" description="Helical" evidence="1">
    <location>
        <begin position="152"/>
        <end position="175"/>
    </location>
</feature>
<evidence type="ECO:0000256" key="1">
    <source>
        <dbReference type="SAM" id="Phobius"/>
    </source>
</evidence>
<feature type="transmembrane region" description="Helical" evidence="1">
    <location>
        <begin position="121"/>
        <end position="146"/>
    </location>
</feature>
<gene>
    <name evidence="2" type="ORF">NEF87_003492</name>
</gene>
<keyword evidence="1" id="KW-1133">Transmembrane helix</keyword>
<keyword evidence="1" id="KW-0812">Transmembrane</keyword>
<feature type="transmembrane region" description="Helical" evidence="1">
    <location>
        <begin position="226"/>
        <end position="246"/>
    </location>
</feature>
<accession>A0ABY6HUK2</accession>
<evidence type="ECO:0000313" key="3">
    <source>
        <dbReference type="Proteomes" id="UP001208689"/>
    </source>
</evidence>
<dbReference type="Proteomes" id="UP001208689">
    <property type="component" value="Chromosome"/>
</dbReference>
<reference evidence="2" key="1">
    <citation type="submission" date="2022-09" db="EMBL/GenBank/DDBJ databases">
        <title>Actin cytoskeleton and complex cell architecture in an #Asgard archaeon.</title>
        <authorList>
            <person name="Ponce Toledo R.I."/>
            <person name="Schleper C."/>
            <person name="Rodrigues Oliveira T."/>
            <person name="Wollweber F."/>
            <person name="Xu J."/>
            <person name="Rittmann S."/>
            <person name="Klingl A."/>
            <person name="Pilhofer M."/>
        </authorList>
    </citation>
    <scope>NUCLEOTIDE SEQUENCE</scope>
    <source>
        <strain evidence="2">B-35</strain>
    </source>
</reference>
<evidence type="ECO:0000313" key="2">
    <source>
        <dbReference type="EMBL" id="UYP47207.1"/>
    </source>
</evidence>
<protein>
    <submittedName>
        <fullName evidence="2">Uncharacterized protein</fullName>
    </submittedName>
</protein>
<proteinExistence type="predicted"/>
<sequence length="273" mass="32367">MILMKNQTPQNIEEKSTIWGDIKFSFHLYKQNFKPIFWVSLIRFLAIYSASHALRFVFHQQIYNSMPNMPVMWIEWLLRVPSDLISFGFWGAIVGMAYDIMSSGDGFADLKNSFYYIKKYWFPFVILSLLVNLFIYVIRLVIPWYVSMGEAIILRTFSFFWSLLFVETSAGLVSRHNIRDALKDNFKLLFTCFKRIFKTFGVFYLLFMVGRILLGYYLWYYGNPSSIVHLIVIIVLYTWNVIHGFLGSPMYAFLTIGIYNEELRYKNQEIKNV</sequence>
<keyword evidence="1" id="KW-0472">Membrane</keyword>
<organism evidence="2 3">
    <name type="scientific">Candidatus Lokiarchaeum ossiferum</name>
    <dbReference type="NCBI Taxonomy" id="2951803"/>
    <lineage>
        <taxon>Archaea</taxon>
        <taxon>Promethearchaeati</taxon>
        <taxon>Promethearchaeota</taxon>
        <taxon>Promethearchaeia</taxon>
        <taxon>Promethearchaeales</taxon>
        <taxon>Promethearchaeaceae</taxon>
        <taxon>Candidatus Lokiarchaeum</taxon>
    </lineage>
</organism>
<feature type="transmembrane region" description="Helical" evidence="1">
    <location>
        <begin position="36"/>
        <end position="58"/>
    </location>
</feature>
<feature type="transmembrane region" description="Helical" evidence="1">
    <location>
        <begin position="196"/>
        <end position="220"/>
    </location>
</feature>
<dbReference type="EMBL" id="CP104013">
    <property type="protein sequence ID" value="UYP47207.1"/>
    <property type="molecule type" value="Genomic_DNA"/>
</dbReference>
<feature type="transmembrane region" description="Helical" evidence="1">
    <location>
        <begin position="78"/>
        <end position="100"/>
    </location>
</feature>